<dbReference type="AlphaFoldDB" id="A0A7S2V9U9"/>
<feature type="region of interest" description="Disordered" evidence="1">
    <location>
        <begin position="94"/>
        <end position="124"/>
    </location>
</feature>
<sequence length="262" mass="29036">MSKKRILQRGCETIGDPDLKRSGKHVRISDPEVVILVQELEGRSKHEAINSWYSSTDFEAVKDSIRTQCRKFRQARRFSDSLSQMYETACNLAEGGEREQPSQASFPTGNVDTSPALTSVSSEGSTLTLERDDADEAVAQWARQAPRGLEGLSSQLHAWRRVRHHNENKHAVFLEQARQSLLLCRDEERLAYQAARASSRARSFATLVGKADAWAVQHEQELVMDDPPTTEQANHGLVTAVQDGLARNGVPTKAAAGQDGEN</sequence>
<evidence type="ECO:0000256" key="1">
    <source>
        <dbReference type="SAM" id="MobiDB-lite"/>
    </source>
</evidence>
<proteinExistence type="predicted"/>
<reference evidence="2" key="1">
    <citation type="submission" date="2021-01" db="EMBL/GenBank/DDBJ databases">
        <authorList>
            <person name="Corre E."/>
            <person name="Pelletier E."/>
            <person name="Niang G."/>
            <person name="Scheremetjew M."/>
            <person name="Finn R."/>
            <person name="Kale V."/>
            <person name="Holt S."/>
            <person name="Cochrane G."/>
            <person name="Meng A."/>
            <person name="Brown T."/>
            <person name="Cohen L."/>
        </authorList>
    </citation>
    <scope>NUCLEOTIDE SEQUENCE</scope>
    <source>
        <strain evidence="2">CCMP125</strain>
    </source>
</reference>
<accession>A0A7S2V9U9</accession>
<name>A0A7S2V9U9_9STRA</name>
<gene>
    <name evidence="2" type="ORF">APAL1065_LOCUS34</name>
</gene>
<evidence type="ECO:0000313" key="2">
    <source>
        <dbReference type="EMBL" id="CAD9939141.1"/>
    </source>
</evidence>
<protein>
    <submittedName>
        <fullName evidence="2">Uncharacterized protein</fullName>
    </submittedName>
</protein>
<feature type="compositionally biased region" description="Polar residues" evidence="1">
    <location>
        <begin position="101"/>
        <end position="124"/>
    </location>
</feature>
<dbReference type="EMBL" id="HBHT01000053">
    <property type="protein sequence ID" value="CAD9939141.1"/>
    <property type="molecule type" value="Transcribed_RNA"/>
</dbReference>
<organism evidence="2">
    <name type="scientific">Entomoneis paludosa</name>
    <dbReference type="NCBI Taxonomy" id="265537"/>
    <lineage>
        <taxon>Eukaryota</taxon>
        <taxon>Sar</taxon>
        <taxon>Stramenopiles</taxon>
        <taxon>Ochrophyta</taxon>
        <taxon>Bacillariophyta</taxon>
        <taxon>Bacillariophyceae</taxon>
        <taxon>Bacillariophycidae</taxon>
        <taxon>Entomoneidaceae</taxon>
        <taxon>Entomoneis</taxon>
    </lineage>
</organism>